<feature type="compositionally biased region" description="Low complexity" evidence="1">
    <location>
        <begin position="221"/>
        <end position="264"/>
    </location>
</feature>
<evidence type="ECO:0000256" key="1">
    <source>
        <dbReference type="SAM" id="MobiDB-lite"/>
    </source>
</evidence>
<keyword evidence="2" id="KW-0732">Signal</keyword>
<dbReference type="EMBL" id="JAAITS010000014">
    <property type="protein sequence ID" value="NSG85098.1"/>
    <property type="molecule type" value="Genomic_DNA"/>
</dbReference>
<evidence type="ECO:0000256" key="2">
    <source>
        <dbReference type="SAM" id="SignalP"/>
    </source>
</evidence>
<feature type="region of interest" description="Disordered" evidence="1">
    <location>
        <begin position="216"/>
        <end position="273"/>
    </location>
</feature>
<keyword evidence="4" id="KW-1185">Reference proteome</keyword>
<dbReference type="PROSITE" id="PS51257">
    <property type="entry name" value="PROKAR_LIPOPROTEIN"/>
    <property type="match status" value="1"/>
</dbReference>
<evidence type="ECO:0000313" key="4">
    <source>
        <dbReference type="Proteomes" id="UP001644719"/>
    </source>
</evidence>
<evidence type="ECO:0008006" key="5">
    <source>
        <dbReference type="Google" id="ProtNLM"/>
    </source>
</evidence>
<proteinExistence type="predicted"/>
<reference evidence="3 4" key="1">
    <citation type="journal article" date="2020" name="Cell Host Microbe">
        <title>Functional and Genomic Variation between Human-Derived Isolates of Lachnospiraceae Reveals Inter- and Intra-Species Diversity.</title>
        <authorList>
            <person name="Sorbara M.T."/>
            <person name="Littmann E.R."/>
            <person name="Fontana E."/>
            <person name="Moody T.U."/>
            <person name="Kohout C.E."/>
            <person name="Gjonbalaj M."/>
            <person name="Eaton V."/>
            <person name="Seok R."/>
            <person name="Leiner I.M."/>
            <person name="Pamer E.G."/>
        </authorList>
    </citation>
    <scope>NUCLEOTIDE SEQUENCE [LARGE SCALE GENOMIC DNA]</scope>
    <source>
        <strain evidence="3 4">MSK.17.74</strain>
    </source>
</reference>
<dbReference type="Proteomes" id="UP001644719">
    <property type="component" value="Unassembled WGS sequence"/>
</dbReference>
<organism evidence="3 4">
    <name type="scientific">Blautia faecis</name>
    <dbReference type="NCBI Taxonomy" id="871665"/>
    <lineage>
        <taxon>Bacteria</taxon>
        <taxon>Bacillati</taxon>
        <taxon>Bacillota</taxon>
        <taxon>Clostridia</taxon>
        <taxon>Lachnospirales</taxon>
        <taxon>Lachnospiraceae</taxon>
        <taxon>Blautia</taxon>
    </lineage>
</organism>
<dbReference type="RefSeq" id="WP_173717445.1">
    <property type="nucleotide sequence ID" value="NZ_JAAINN010000056.1"/>
</dbReference>
<protein>
    <recommendedName>
        <fullName evidence="5">DUF1795 domain-containing protein</fullName>
    </recommendedName>
</protein>
<sequence>MKNKKILAILTISAIVSAAATGCSFGGDEPEEQVVVTETPAPEATATPTPEPTIAPDVQDSTYTSSNGAVSIKLPDATWSNKADEADMLSFESPEQGKILILHGQGEEDMSSAMLPDTQDLAVALEQASDLAEGTDFEIQDYTASDVEGVGVYSYTVKYTDASKSGGYVYAIHKIYKSSDEYYNICGSVVDEASYAGVKAAVDSFGIAGESSLKAAAPVQSSDSADGSTEGSTDGSTDGTQSAGTDSASSGDGSSDGTITNSGGFTQEQLTDTNQTRTIYRNSDGHPLVITPDGNGNWVDFDGNTYRFVNNEDVYDQNDVDYYWHGEGADVYYMPVE</sequence>
<feature type="signal peptide" evidence="2">
    <location>
        <begin position="1"/>
        <end position="18"/>
    </location>
</feature>
<feature type="chain" id="PRO_5047347609" description="DUF1795 domain-containing protein" evidence="2">
    <location>
        <begin position="19"/>
        <end position="337"/>
    </location>
</feature>
<gene>
    <name evidence="3" type="ORF">G5B17_06545</name>
</gene>
<name>A0ABX2H4Q6_9FIRM</name>
<evidence type="ECO:0000313" key="3">
    <source>
        <dbReference type="EMBL" id="NSG85098.1"/>
    </source>
</evidence>
<accession>A0ABX2H4Q6</accession>
<comment type="caution">
    <text evidence="3">The sequence shown here is derived from an EMBL/GenBank/DDBJ whole genome shotgun (WGS) entry which is preliminary data.</text>
</comment>